<evidence type="ECO:0000313" key="2">
    <source>
        <dbReference type="EMBL" id="WVZ11987.1"/>
    </source>
</evidence>
<protein>
    <submittedName>
        <fullName evidence="2">Uncharacterized protein</fullName>
    </submittedName>
</protein>
<gene>
    <name evidence="2" type="ORF">V8G54_016517</name>
</gene>
<dbReference type="Proteomes" id="UP001374535">
    <property type="component" value="Chromosome 5"/>
</dbReference>
<sequence>MNQSLNTNGKHITSGLYRSFSFSLSLFLFCLSIFLSLSLSVCFFFSFFLSLSLGYVSSPRTVYDIHPRGKVQVYFTLSFVPCVIYTLAIKAFYCQMGREQWNIYLY</sequence>
<dbReference type="EMBL" id="CP144696">
    <property type="protein sequence ID" value="WVZ11987.1"/>
    <property type="molecule type" value="Genomic_DNA"/>
</dbReference>
<reference evidence="2 3" key="1">
    <citation type="journal article" date="2023" name="Life. Sci Alliance">
        <title>Evolutionary insights into 3D genome organization and epigenetic landscape of Vigna mungo.</title>
        <authorList>
            <person name="Junaid A."/>
            <person name="Singh B."/>
            <person name="Bhatia S."/>
        </authorList>
    </citation>
    <scope>NUCLEOTIDE SEQUENCE [LARGE SCALE GENOMIC DNA]</scope>
    <source>
        <strain evidence="2">Urdbean</strain>
    </source>
</reference>
<keyword evidence="3" id="KW-1185">Reference proteome</keyword>
<feature type="transmembrane region" description="Helical" evidence="1">
    <location>
        <begin position="20"/>
        <end position="53"/>
    </location>
</feature>
<evidence type="ECO:0000313" key="3">
    <source>
        <dbReference type="Proteomes" id="UP001374535"/>
    </source>
</evidence>
<organism evidence="2 3">
    <name type="scientific">Vigna mungo</name>
    <name type="common">Black gram</name>
    <name type="synonym">Phaseolus mungo</name>
    <dbReference type="NCBI Taxonomy" id="3915"/>
    <lineage>
        <taxon>Eukaryota</taxon>
        <taxon>Viridiplantae</taxon>
        <taxon>Streptophyta</taxon>
        <taxon>Embryophyta</taxon>
        <taxon>Tracheophyta</taxon>
        <taxon>Spermatophyta</taxon>
        <taxon>Magnoliopsida</taxon>
        <taxon>eudicotyledons</taxon>
        <taxon>Gunneridae</taxon>
        <taxon>Pentapetalae</taxon>
        <taxon>rosids</taxon>
        <taxon>fabids</taxon>
        <taxon>Fabales</taxon>
        <taxon>Fabaceae</taxon>
        <taxon>Papilionoideae</taxon>
        <taxon>50 kb inversion clade</taxon>
        <taxon>NPAAA clade</taxon>
        <taxon>indigoferoid/millettioid clade</taxon>
        <taxon>Phaseoleae</taxon>
        <taxon>Vigna</taxon>
    </lineage>
</organism>
<evidence type="ECO:0000256" key="1">
    <source>
        <dbReference type="SAM" id="Phobius"/>
    </source>
</evidence>
<accession>A0AAQ3RZE7</accession>
<keyword evidence="1" id="KW-0812">Transmembrane</keyword>
<proteinExistence type="predicted"/>
<feature type="transmembrane region" description="Helical" evidence="1">
    <location>
        <begin position="73"/>
        <end position="93"/>
    </location>
</feature>
<name>A0AAQ3RZE7_VIGMU</name>
<keyword evidence="1" id="KW-0472">Membrane</keyword>
<dbReference type="AlphaFoldDB" id="A0AAQ3RZE7"/>
<keyword evidence="1" id="KW-1133">Transmembrane helix</keyword>